<dbReference type="Gene3D" id="3.10.450.50">
    <property type="match status" value="1"/>
</dbReference>
<gene>
    <name evidence="3" type="ORF">V2J94_44880</name>
</gene>
<dbReference type="InterPro" id="IPR032710">
    <property type="entry name" value="NTF2-like_dom_sf"/>
</dbReference>
<dbReference type="GO" id="GO:0051213">
    <property type="term" value="F:dioxygenase activity"/>
    <property type="evidence" value="ECO:0007669"/>
    <property type="project" value="UniProtKB-KW"/>
</dbReference>
<dbReference type="SUPFAM" id="SSF54427">
    <property type="entry name" value="NTF2-like"/>
    <property type="match status" value="1"/>
</dbReference>
<dbReference type="InterPro" id="IPR000391">
    <property type="entry name" value="Rng_hydr_dOase-bsu"/>
</dbReference>
<evidence type="ECO:0000313" key="4">
    <source>
        <dbReference type="Proteomes" id="UP001354709"/>
    </source>
</evidence>
<accession>A0ABU7QC75</accession>
<evidence type="ECO:0000256" key="2">
    <source>
        <dbReference type="ARBA" id="ARBA00023002"/>
    </source>
</evidence>
<evidence type="ECO:0000313" key="3">
    <source>
        <dbReference type="EMBL" id="MEE4598885.1"/>
    </source>
</evidence>
<keyword evidence="3" id="KW-0223">Dioxygenase</keyword>
<name>A0ABU7QC75_9ACTN</name>
<keyword evidence="4" id="KW-1185">Reference proteome</keyword>
<sequence>MTATDTTLELAVQRFLYDEAALLDAQDFAGWLALFTEDTLYWIPAARNDIDPTREVSLVRDDIGFLTERVWRFDSGLAYAQEPRSRTARTIGNVRVLENPPGHPDDEVLAESVFHVAEFRRGARMLYAGRCRYRLRRSKDGFLIREKKVELVDVDGHFGNLSLPL</sequence>
<reference evidence="3 4" key="1">
    <citation type="submission" date="2023-11" db="EMBL/GenBank/DDBJ databases">
        <title>30 novel species of actinomycetes from the DSMZ collection.</title>
        <authorList>
            <person name="Nouioui I."/>
        </authorList>
    </citation>
    <scope>NUCLEOTIDE SEQUENCE [LARGE SCALE GENOMIC DNA]</scope>
    <source>
        <strain evidence="3 4">DSM 41524</strain>
    </source>
</reference>
<dbReference type="EMBL" id="JAZBJO010000058">
    <property type="protein sequence ID" value="MEE4598885.1"/>
    <property type="molecule type" value="Genomic_DNA"/>
</dbReference>
<proteinExistence type="inferred from homology"/>
<comment type="caution">
    <text evidence="3">The sequence shown here is derived from an EMBL/GenBank/DDBJ whole genome shotgun (WGS) entry which is preliminary data.</text>
</comment>
<dbReference type="PANTHER" id="PTHR41534">
    <property type="entry name" value="BLR3401 PROTEIN"/>
    <property type="match status" value="1"/>
</dbReference>
<organism evidence="3 4">
    <name type="scientific">Streptomyces asiaticus subsp. ignotus</name>
    <dbReference type="NCBI Taxonomy" id="3098222"/>
    <lineage>
        <taxon>Bacteria</taxon>
        <taxon>Bacillati</taxon>
        <taxon>Actinomycetota</taxon>
        <taxon>Actinomycetes</taxon>
        <taxon>Kitasatosporales</taxon>
        <taxon>Streptomycetaceae</taxon>
        <taxon>Streptomyces</taxon>
        <taxon>Streptomyces violaceusniger group</taxon>
    </lineage>
</organism>
<dbReference type="Proteomes" id="UP001354709">
    <property type="component" value="Unassembled WGS sequence"/>
</dbReference>
<dbReference type="PANTHER" id="PTHR41534:SF1">
    <property type="entry name" value="BLR3401 PROTEIN"/>
    <property type="match status" value="1"/>
</dbReference>
<keyword evidence="2 3" id="KW-0560">Oxidoreductase</keyword>
<protein>
    <submittedName>
        <fullName evidence="3">Aromatic-ring-hydroxylating dioxygenase subunit beta</fullName>
        <ecNumber evidence="3">1.14.-.-</ecNumber>
    </submittedName>
</protein>
<evidence type="ECO:0000256" key="1">
    <source>
        <dbReference type="ARBA" id="ARBA00009570"/>
    </source>
</evidence>
<dbReference type="RefSeq" id="WP_330816192.1">
    <property type="nucleotide sequence ID" value="NZ_JAZBJO010000058.1"/>
</dbReference>
<dbReference type="EC" id="1.14.-.-" evidence="3"/>
<dbReference type="CDD" id="cd00667">
    <property type="entry name" value="ring_hydroxylating_dioxygenases_beta"/>
    <property type="match status" value="1"/>
</dbReference>
<comment type="similarity">
    <text evidence="1">Belongs to the bacterial ring-hydroxylating dioxygenase beta subunit family.</text>
</comment>
<dbReference type="Pfam" id="PF00866">
    <property type="entry name" value="Ring_hydroxyl_B"/>
    <property type="match status" value="1"/>
</dbReference>